<organism evidence="3">
    <name type="scientific">Salvia splendens</name>
    <name type="common">Scarlet sage</name>
    <dbReference type="NCBI Taxonomy" id="180675"/>
    <lineage>
        <taxon>Eukaryota</taxon>
        <taxon>Viridiplantae</taxon>
        <taxon>Streptophyta</taxon>
        <taxon>Embryophyta</taxon>
        <taxon>Tracheophyta</taxon>
        <taxon>Spermatophyta</taxon>
        <taxon>Magnoliopsida</taxon>
        <taxon>eudicotyledons</taxon>
        <taxon>Gunneridae</taxon>
        <taxon>Pentapetalae</taxon>
        <taxon>asterids</taxon>
        <taxon>lamiids</taxon>
        <taxon>Lamiales</taxon>
        <taxon>Lamiaceae</taxon>
        <taxon>Nepetoideae</taxon>
        <taxon>Mentheae</taxon>
        <taxon>Salviinae</taxon>
        <taxon>Salvia</taxon>
        <taxon>Salvia subgen. Calosphace</taxon>
        <taxon>core Calosphace</taxon>
    </lineage>
</organism>
<dbReference type="Proteomes" id="UP000298416">
    <property type="component" value="Unassembled WGS sequence"/>
</dbReference>
<accession>A0A8X8XWM3</accession>
<gene>
    <name evidence="3" type="ORF">SASPL_116936</name>
</gene>
<dbReference type="EMBL" id="PNBA02000006">
    <property type="protein sequence ID" value="KAG6420409.1"/>
    <property type="molecule type" value="Genomic_DNA"/>
</dbReference>
<evidence type="ECO:0000313" key="3">
    <source>
        <dbReference type="EMBL" id="KAG6420409.1"/>
    </source>
</evidence>
<protein>
    <submittedName>
        <fullName evidence="3">Uncharacterized protein</fullName>
    </submittedName>
</protein>
<evidence type="ECO:0000256" key="1">
    <source>
        <dbReference type="SAM" id="MobiDB-lite"/>
    </source>
</evidence>
<keyword evidence="2" id="KW-0732">Signal</keyword>
<name>A0A8X8XWM3_SALSN</name>
<feature type="compositionally biased region" description="Polar residues" evidence="1">
    <location>
        <begin position="91"/>
        <end position="110"/>
    </location>
</feature>
<feature type="region of interest" description="Disordered" evidence="1">
    <location>
        <begin position="88"/>
        <end position="113"/>
    </location>
</feature>
<reference evidence="3" key="1">
    <citation type="submission" date="2018-01" db="EMBL/GenBank/DDBJ databases">
        <authorList>
            <person name="Mao J.F."/>
        </authorList>
    </citation>
    <scope>NUCLEOTIDE SEQUENCE</scope>
    <source>
        <strain evidence="3">Huo1</strain>
        <tissue evidence="3">Leaf</tissue>
    </source>
</reference>
<comment type="caution">
    <text evidence="3">The sequence shown here is derived from an EMBL/GenBank/DDBJ whole genome shotgun (WGS) entry which is preliminary data.</text>
</comment>
<dbReference type="AlphaFoldDB" id="A0A8X8XWM3"/>
<feature type="signal peptide" evidence="2">
    <location>
        <begin position="1"/>
        <end position="23"/>
    </location>
</feature>
<evidence type="ECO:0000313" key="4">
    <source>
        <dbReference type="Proteomes" id="UP000298416"/>
    </source>
</evidence>
<proteinExistence type="predicted"/>
<keyword evidence="4" id="KW-1185">Reference proteome</keyword>
<feature type="chain" id="PRO_5036484230" evidence="2">
    <location>
        <begin position="24"/>
        <end position="260"/>
    </location>
</feature>
<sequence>MVAVVVMLMTLLAFSALVEPSSAQAWKLPKPGRDHHGIAREYPLSAENVKPDSDRLLLVAMSWKSLYPNNHSTEGLVDIKKAYARKRKVSATGSSEKNNSRPPDTKQGPSAPQMLLTPLSLRRSKHLDGRVFDVGMLLVMLCNKYNEYLLIFMVGFNAKSSKSKKTRKRSATFLQQIFILKKGKVARMSKMVAVIVVTLLAFSALAEPSSAQAWKLPNPGNAPLPISGHPYHRGCSKATQCRGGTPGARKLLTVVKNGTN</sequence>
<reference evidence="3" key="2">
    <citation type="submission" date="2020-08" db="EMBL/GenBank/DDBJ databases">
        <title>Plant Genome Project.</title>
        <authorList>
            <person name="Zhang R.-G."/>
        </authorList>
    </citation>
    <scope>NUCLEOTIDE SEQUENCE</scope>
    <source>
        <strain evidence="3">Huo1</strain>
        <tissue evidence="3">Leaf</tissue>
    </source>
</reference>
<evidence type="ECO:0000256" key="2">
    <source>
        <dbReference type="SAM" id="SignalP"/>
    </source>
</evidence>